<evidence type="ECO:0000313" key="7">
    <source>
        <dbReference type="Proteomes" id="UP000602510"/>
    </source>
</evidence>
<dbReference type="EMBL" id="WSZM01000214">
    <property type="protein sequence ID" value="KAF4038156.1"/>
    <property type="molecule type" value="Genomic_DNA"/>
</dbReference>
<comment type="subcellular location">
    <subcellularLocation>
        <location evidence="1">Membrane</location>
        <topology evidence="1">Multi-pass membrane protein</topology>
    </subcellularLocation>
</comment>
<evidence type="ECO:0000256" key="5">
    <source>
        <dbReference type="SAM" id="Phobius"/>
    </source>
</evidence>
<organism evidence="6 7">
    <name type="scientific">Phytophthora infestans</name>
    <name type="common">Potato late blight agent</name>
    <name type="synonym">Botrytis infestans</name>
    <dbReference type="NCBI Taxonomy" id="4787"/>
    <lineage>
        <taxon>Eukaryota</taxon>
        <taxon>Sar</taxon>
        <taxon>Stramenopiles</taxon>
        <taxon>Oomycota</taxon>
        <taxon>Peronosporomycetes</taxon>
        <taxon>Peronosporales</taxon>
        <taxon>Peronosporaceae</taxon>
        <taxon>Phytophthora</taxon>
    </lineage>
</organism>
<protein>
    <submittedName>
        <fullName evidence="6">Major Facilitator Superfamily</fullName>
    </submittedName>
</protein>
<feature type="transmembrane region" description="Helical" evidence="5">
    <location>
        <begin position="77"/>
        <end position="94"/>
    </location>
</feature>
<accession>A0A833TBI3</accession>
<keyword evidence="4 5" id="KW-0472">Membrane</keyword>
<dbReference type="InterPro" id="IPR011701">
    <property type="entry name" value="MFS"/>
</dbReference>
<dbReference type="PANTHER" id="PTHR10924:SF6">
    <property type="entry name" value="SOLUTE CARRIER FAMILY 49 MEMBER A3"/>
    <property type="match status" value="1"/>
</dbReference>
<sequence length="457" mass="49953">MRLTMCLSGPAEAGSLLPKHRQQAASESPRDTCTKWLMLAILSILSAINQAICYSYAPIDSIVESRWQERIHSEHLITIYFISYIPCSFIGSWIMDKFGLRFGVLLGGLLQAGGAGLRYFSCSLDSAQEPYVTILGQLLASFAMPFMVNSPAVLSANWFPSSMRATATSVAINANAMGTAIVYLTAPFVVLSSEQVPFYNFCIAVLAGGSWLIALLFFQSYPKSGSDQFVPISHLEDDYDWSQWANAFSHSGFWHTVVAFSMAECVLNAMCALLTKFLSVTDFSTTQIGVFGAVFIISSLVGSQIISREVDKRRSHKAALQLCLLLVALGVAVFRLVPKVEIHFTLLSLLFLGFVLGPVQPIALELGVECAFPTSAATVAALQQLCGNFLSALAVPTLSTLLRTHLSATGDESYIYYSPEWILVLMTTTTFVIICCFEGEHKRYAHESKLISTRTGV</sequence>
<dbReference type="Gene3D" id="1.20.1250.20">
    <property type="entry name" value="MFS general substrate transporter like domains"/>
    <property type="match status" value="1"/>
</dbReference>
<feature type="transmembrane region" description="Helical" evidence="5">
    <location>
        <begin position="100"/>
        <end position="120"/>
    </location>
</feature>
<proteinExistence type="predicted"/>
<evidence type="ECO:0000256" key="3">
    <source>
        <dbReference type="ARBA" id="ARBA00022989"/>
    </source>
</evidence>
<gene>
    <name evidence="6" type="ORF">GN244_ATG09742</name>
</gene>
<feature type="transmembrane region" description="Helical" evidence="5">
    <location>
        <begin position="253"/>
        <end position="275"/>
    </location>
</feature>
<dbReference type="GO" id="GO:0022857">
    <property type="term" value="F:transmembrane transporter activity"/>
    <property type="evidence" value="ECO:0007669"/>
    <property type="project" value="InterPro"/>
</dbReference>
<dbReference type="InterPro" id="IPR049680">
    <property type="entry name" value="FLVCR1-2_SLC49-like"/>
</dbReference>
<evidence type="ECO:0000256" key="4">
    <source>
        <dbReference type="ARBA" id="ARBA00023136"/>
    </source>
</evidence>
<keyword evidence="7" id="KW-1185">Reference proteome</keyword>
<dbReference type="InterPro" id="IPR036259">
    <property type="entry name" value="MFS_trans_sf"/>
</dbReference>
<feature type="transmembrane region" description="Helical" evidence="5">
    <location>
        <begin position="421"/>
        <end position="439"/>
    </location>
</feature>
<feature type="transmembrane region" description="Helical" evidence="5">
    <location>
        <begin position="287"/>
        <end position="306"/>
    </location>
</feature>
<dbReference type="PANTHER" id="PTHR10924">
    <property type="entry name" value="MAJOR FACILITATOR SUPERFAMILY PROTEIN-RELATED"/>
    <property type="match status" value="1"/>
</dbReference>
<feature type="transmembrane region" description="Helical" evidence="5">
    <location>
        <begin position="170"/>
        <end position="191"/>
    </location>
</feature>
<name>A0A833TBI3_PHYIN</name>
<feature type="transmembrane region" description="Helical" evidence="5">
    <location>
        <begin position="132"/>
        <end position="150"/>
    </location>
</feature>
<keyword evidence="2 5" id="KW-0812">Transmembrane</keyword>
<dbReference type="GO" id="GO:0016020">
    <property type="term" value="C:membrane"/>
    <property type="evidence" value="ECO:0007669"/>
    <property type="project" value="UniProtKB-SubCell"/>
</dbReference>
<evidence type="ECO:0000256" key="2">
    <source>
        <dbReference type="ARBA" id="ARBA00022692"/>
    </source>
</evidence>
<feature type="transmembrane region" description="Helical" evidence="5">
    <location>
        <begin position="318"/>
        <end position="337"/>
    </location>
</feature>
<feature type="transmembrane region" description="Helical" evidence="5">
    <location>
        <begin position="198"/>
        <end position="218"/>
    </location>
</feature>
<feature type="transmembrane region" description="Helical" evidence="5">
    <location>
        <begin position="37"/>
        <end position="57"/>
    </location>
</feature>
<comment type="caution">
    <text evidence="6">The sequence shown here is derived from an EMBL/GenBank/DDBJ whole genome shotgun (WGS) entry which is preliminary data.</text>
</comment>
<dbReference type="AlphaFoldDB" id="A0A833TBI3"/>
<dbReference type="SUPFAM" id="SSF103473">
    <property type="entry name" value="MFS general substrate transporter"/>
    <property type="match status" value="1"/>
</dbReference>
<feature type="transmembrane region" description="Helical" evidence="5">
    <location>
        <begin position="344"/>
        <end position="363"/>
    </location>
</feature>
<evidence type="ECO:0000256" key="1">
    <source>
        <dbReference type="ARBA" id="ARBA00004141"/>
    </source>
</evidence>
<dbReference type="Proteomes" id="UP000602510">
    <property type="component" value="Unassembled WGS sequence"/>
</dbReference>
<reference evidence="6" key="1">
    <citation type="submission" date="2020-04" db="EMBL/GenBank/DDBJ databases">
        <title>Hybrid Assembly of Korean Phytophthora infestans isolates.</title>
        <authorList>
            <person name="Prokchorchik M."/>
            <person name="Lee Y."/>
            <person name="Seo J."/>
            <person name="Cho J.-H."/>
            <person name="Park Y.-E."/>
            <person name="Jang D.-C."/>
            <person name="Im J.-S."/>
            <person name="Choi J.-G."/>
            <person name="Park H.-J."/>
            <person name="Lee G.-B."/>
            <person name="Lee Y.-G."/>
            <person name="Hong S.-Y."/>
            <person name="Cho K."/>
            <person name="Sohn K.H."/>
        </authorList>
    </citation>
    <scope>NUCLEOTIDE SEQUENCE</scope>
    <source>
        <strain evidence="6">KR_1_A1</strain>
    </source>
</reference>
<keyword evidence="3 5" id="KW-1133">Transmembrane helix</keyword>
<evidence type="ECO:0000313" key="6">
    <source>
        <dbReference type="EMBL" id="KAF4038156.1"/>
    </source>
</evidence>
<dbReference type="Pfam" id="PF07690">
    <property type="entry name" value="MFS_1"/>
    <property type="match status" value="1"/>
</dbReference>